<dbReference type="GO" id="GO:0005634">
    <property type="term" value="C:nucleus"/>
    <property type="evidence" value="ECO:0007669"/>
    <property type="project" value="TreeGrafter"/>
</dbReference>
<dbReference type="PANTHER" id="PTHR15885:SF1">
    <property type="entry name" value="COILED-COIL DOMAIN-CONTAINING PROTEIN 174"/>
    <property type="match status" value="1"/>
</dbReference>
<dbReference type="Proteomes" id="UP001233999">
    <property type="component" value="Unassembled WGS sequence"/>
</dbReference>
<comment type="caution">
    <text evidence="3">The sequence shown here is derived from an EMBL/GenBank/DDBJ whole genome shotgun (WGS) entry which is preliminary data.</text>
</comment>
<accession>A0AAD8EE63</accession>
<name>A0AAD8EE63_DIPPU</name>
<protein>
    <submittedName>
        <fullName evidence="3">Uncharacterized protein</fullName>
    </submittedName>
</protein>
<sequence length="114" mass="13204">MKSSRKIDVSKASLVSLKAELSRKQDEVTKAKVQGAYLRPFPKIKKQTVWSKQNAGVTERDEKDLEQEEDEDILKKSRSTLEAKSKLYDNCHHKHLQQMTQQMTTDILSTSRRN</sequence>
<dbReference type="InterPro" id="IPR025066">
    <property type="entry name" value="CCDC174-like"/>
</dbReference>
<reference evidence="3" key="1">
    <citation type="journal article" date="2023" name="IScience">
        <title>Live-bearing cockroach genome reveals convergent evolutionary mechanisms linked to viviparity in insects and beyond.</title>
        <authorList>
            <person name="Fouks B."/>
            <person name="Harrison M.C."/>
            <person name="Mikhailova A.A."/>
            <person name="Marchal E."/>
            <person name="English S."/>
            <person name="Carruthers M."/>
            <person name="Jennings E.C."/>
            <person name="Chiamaka E.L."/>
            <person name="Frigard R.A."/>
            <person name="Pippel M."/>
            <person name="Attardo G.M."/>
            <person name="Benoit J.B."/>
            <person name="Bornberg-Bauer E."/>
            <person name="Tobe S.S."/>
        </authorList>
    </citation>
    <scope>NUCLEOTIDE SEQUENCE</scope>
    <source>
        <strain evidence="3">Stay&amp;Tobe</strain>
    </source>
</reference>
<organism evidence="3 4">
    <name type="scientific">Diploptera punctata</name>
    <name type="common">Pacific beetle cockroach</name>
    <dbReference type="NCBI Taxonomy" id="6984"/>
    <lineage>
        <taxon>Eukaryota</taxon>
        <taxon>Metazoa</taxon>
        <taxon>Ecdysozoa</taxon>
        <taxon>Arthropoda</taxon>
        <taxon>Hexapoda</taxon>
        <taxon>Insecta</taxon>
        <taxon>Pterygota</taxon>
        <taxon>Neoptera</taxon>
        <taxon>Polyneoptera</taxon>
        <taxon>Dictyoptera</taxon>
        <taxon>Blattodea</taxon>
        <taxon>Blaberoidea</taxon>
        <taxon>Blaberidae</taxon>
        <taxon>Diplopterinae</taxon>
        <taxon>Diploptera</taxon>
    </lineage>
</organism>
<dbReference type="AlphaFoldDB" id="A0AAD8EE63"/>
<reference evidence="3" key="2">
    <citation type="submission" date="2023-05" db="EMBL/GenBank/DDBJ databases">
        <authorList>
            <person name="Fouks B."/>
        </authorList>
    </citation>
    <scope>NUCLEOTIDE SEQUENCE</scope>
    <source>
        <strain evidence="3">Stay&amp;Tobe</strain>
        <tissue evidence="3">Testes</tissue>
    </source>
</reference>
<evidence type="ECO:0000256" key="1">
    <source>
        <dbReference type="ARBA" id="ARBA00023054"/>
    </source>
</evidence>
<dbReference type="EMBL" id="JASPKZ010006812">
    <property type="protein sequence ID" value="KAJ9587038.1"/>
    <property type="molecule type" value="Genomic_DNA"/>
</dbReference>
<keyword evidence="4" id="KW-1185">Reference proteome</keyword>
<proteinExistence type="predicted"/>
<keyword evidence="1" id="KW-0175">Coiled coil</keyword>
<evidence type="ECO:0000313" key="3">
    <source>
        <dbReference type="EMBL" id="KAJ9587038.1"/>
    </source>
</evidence>
<gene>
    <name evidence="3" type="ORF">L9F63_019380</name>
</gene>
<evidence type="ECO:0000313" key="4">
    <source>
        <dbReference type="Proteomes" id="UP001233999"/>
    </source>
</evidence>
<dbReference type="PANTHER" id="PTHR15885">
    <property type="entry name" value="COILED-COIL DOMAIN-CONTAINING PROTEIN 174"/>
    <property type="match status" value="1"/>
</dbReference>
<evidence type="ECO:0000256" key="2">
    <source>
        <dbReference type="SAM" id="MobiDB-lite"/>
    </source>
</evidence>
<feature type="region of interest" description="Disordered" evidence="2">
    <location>
        <begin position="51"/>
        <end position="73"/>
    </location>
</feature>